<evidence type="ECO:0000313" key="3">
    <source>
        <dbReference type="Proteomes" id="UP000604898"/>
    </source>
</evidence>
<gene>
    <name evidence="2" type="ORF">JMA39_05695</name>
</gene>
<sequence>MNIPIMNASDLPATGDYSQMRVKVANRSAVDSHSKQEVSQTNDTVSISAAGHEALASDLGKVLHGGGGLKEVSSEPPEASQEPKKKIDEVIEMLKKQLDELRQALQCLEGDNTEAGAEKRKALELQIGALSAQLTELINQKLEHEKKEQAENAR</sequence>
<dbReference type="EMBL" id="JAESVD010000003">
    <property type="protein sequence ID" value="MBL4912632.1"/>
    <property type="molecule type" value="Genomic_DNA"/>
</dbReference>
<protein>
    <submittedName>
        <fullName evidence="2">Uncharacterized protein</fullName>
    </submittedName>
</protein>
<accession>A0ABS1SYM6</accession>
<organism evidence="2 3">
    <name type="scientific">Shewanella schlegeliana</name>
    <dbReference type="NCBI Taxonomy" id="190308"/>
    <lineage>
        <taxon>Bacteria</taxon>
        <taxon>Pseudomonadati</taxon>
        <taxon>Pseudomonadota</taxon>
        <taxon>Gammaproteobacteria</taxon>
        <taxon>Alteromonadales</taxon>
        <taxon>Shewanellaceae</taxon>
        <taxon>Shewanella</taxon>
    </lineage>
</organism>
<evidence type="ECO:0000313" key="2">
    <source>
        <dbReference type="EMBL" id="MBL4912632.1"/>
    </source>
</evidence>
<feature type="region of interest" description="Disordered" evidence="1">
    <location>
        <begin position="60"/>
        <end position="85"/>
    </location>
</feature>
<name>A0ABS1SYM6_9GAMM</name>
<keyword evidence="3" id="KW-1185">Reference proteome</keyword>
<proteinExistence type="predicted"/>
<comment type="caution">
    <text evidence="2">The sequence shown here is derived from an EMBL/GenBank/DDBJ whole genome shotgun (WGS) entry which is preliminary data.</text>
</comment>
<reference evidence="2 3" key="1">
    <citation type="submission" date="2021-01" db="EMBL/GenBank/DDBJ databases">
        <title>Genome sequence of Shewanella schlegeliana JCM 11561.</title>
        <authorList>
            <person name="Zhang H."/>
            <person name="Li C."/>
        </authorList>
    </citation>
    <scope>NUCLEOTIDE SEQUENCE [LARGE SCALE GENOMIC DNA]</scope>
    <source>
        <strain evidence="2 3">JCM 11561</strain>
    </source>
</reference>
<feature type="region of interest" description="Disordered" evidence="1">
    <location>
        <begin position="27"/>
        <end position="46"/>
    </location>
</feature>
<dbReference type="Proteomes" id="UP000604898">
    <property type="component" value="Unassembled WGS sequence"/>
</dbReference>
<evidence type="ECO:0000256" key="1">
    <source>
        <dbReference type="SAM" id="MobiDB-lite"/>
    </source>
</evidence>
<feature type="compositionally biased region" description="Polar residues" evidence="1">
    <location>
        <begin position="37"/>
        <end position="46"/>
    </location>
</feature>
<dbReference type="RefSeq" id="WP_202720875.1">
    <property type="nucleotide sequence ID" value="NZ_BPEX01000017.1"/>
</dbReference>